<reference evidence="2" key="1">
    <citation type="submission" date="2022-04" db="EMBL/GenBank/DDBJ databases">
        <title>Desulfatitalea alkaliphila sp. nov., a novel anaerobic sulfate-reducing bacterium isolated from terrestrial mud volcano, Taman Peninsula, Russia.</title>
        <authorList>
            <person name="Khomyakova M.A."/>
            <person name="Merkel A.Y."/>
            <person name="Slobodkin A.I."/>
        </authorList>
    </citation>
    <scope>NUCLEOTIDE SEQUENCE</scope>
    <source>
        <strain evidence="2">M08but</strain>
    </source>
</reference>
<evidence type="ECO:0000313" key="3">
    <source>
        <dbReference type="Proteomes" id="UP001165427"/>
    </source>
</evidence>
<dbReference type="EMBL" id="JALJRB010000016">
    <property type="protein sequence ID" value="MCJ8501717.1"/>
    <property type="molecule type" value="Genomic_DNA"/>
</dbReference>
<dbReference type="Gene3D" id="3.40.390.10">
    <property type="entry name" value="Collagenase (Catalytic Domain)"/>
    <property type="match status" value="1"/>
</dbReference>
<dbReference type="GO" id="GO:0008237">
    <property type="term" value="F:metallopeptidase activity"/>
    <property type="evidence" value="ECO:0007669"/>
    <property type="project" value="InterPro"/>
</dbReference>
<gene>
    <name evidence="2" type="ORF">MRX98_14130</name>
</gene>
<evidence type="ECO:0000313" key="2">
    <source>
        <dbReference type="EMBL" id="MCJ8501717.1"/>
    </source>
</evidence>
<dbReference type="Pfam" id="PF13688">
    <property type="entry name" value="Reprolysin_5"/>
    <property type="match status" value="1"/>
</dbReference>
<sequence>MKKFSVMGLVRVRWLPVFLISLLVLALSVGTSWAAGRLLLREAIGAREQIGEKAERHFKAKRFRDVRWGDGLEKADAIAAGDALTLNLFDDVRFEARVDRVTRNKMGTRTLRARIPGKRFANAVVVTSGDQTSAFIDVPERGKFYQVLKDRATGAYRVFDIDREDLEYRLPLVKRIPQSAAAESEASPAAADQTALHGTMVNAEQTVIDVMVVYTPAARQYAANRGGIDNIVAAAMANAQLVADNSDVGVNFRLVHSAEVNYTESGSNTDLQRLTNRADGYMDEMHAWRDAHGADMVALLTNATDVGGVGWLLTERRGNARYAFCLVSVRQAATSYTLVHEMGHNLGMHHHREQTFQPGPGIFSYSAGWRWTGSDNRRYNSVMSYESGAYYTDRVTSRPVPYFSNPDVRHLGAATGHAQYADNARTLRETKDVVAAYRQSTVAVGEWRVTPAEEVLAARDYPNGAVVPARVVYNLANTGGTEVRWSAAADADWVTLTPRSGVLSPGASISITAAFNSAAAGLTPGRYGCEITFSEAETGLVQKRAIALSVTMPLGRALNNSALAWTSGDDAPWFGQAAVTHDGEAAAQSGAIANGQVSWLRAVAPDSGTLSFWWRTASNSGRHHLEFHRNNALVERLSGTTQWQFVTAPVEAGQQLQWRYVKEAVAYTDENAAGWVDQVALQAAPLPPPVVEGMEDYDAQNPVTWPVLDATQTARFQAADPSRSYNWTVRNWQGQTVTEQTNGAAVFEVDPAVLLGSAGAGVYTLTLTDRTAPGAGQREIHIRVPMQFVAGKFAGSDTPDRGTYYDDHGSDTFTVLGGPQGRVYRFEVLDQQDRPVTEANCGVLADALSTHENDFFFTQGIAGQIAFRVRVRLDRSADNPDVQRLVDAGLDEVWSDVFTLIPRPDTGGCGGYWFRWPYSRYTSNR</sequence>
<dbReference type="AlphaFoldDB" id="A0AA41UKR9"/>
<dbReference type="InterPro" id="IPR024079">
    <property type="entry name" value="MetalloPept_cat_dom_sf"/>
</dbReference>
<proteinExistence type="predicted"/>
<evidence type="ECO:0000259" key="1">
    <source>
        <dbReference type="Pfam" id="PF19190"/>
    </source>
</evidence>
<dbReference type="InterPro" id="IPR024361">
    <property type="entry name" value="BACON"/>
</dbReference>
<dbReference type="SUPFAM" id="SSF55486">
    <property type="entry name" value="Metalloproteases ('zincins'), catalytic domain"/>
    <property type="match status" value="1"/>
</dbReference>
<keyword evidence="3" id="KW-1185">Reference proteome</keyword>
<feature type="domain" description="BACON" evidence="1">
    <location>
        <begin position="475"/>
        <end position="521"/>
    </location>
</feature>
<dbReference type="RefSeq" id="WP_246910639.1">
    <property type="nucleotide sequence ID" value="NZ_JALJRB010000016.1"/>
</dbReference>
<protein>
    <submittedName>
        <fullName evidence="2">M12 family metallo-peptidase</fullName>
    </submittedName>
</protein>
<dbReference type="Pfam" id="PF19190">
    <property type="entry name" value="BACON_2"/>
    <property type="match status" value="1"/>
</dbReference>
<accession>A0AA41UKR9</accession>
<dbReference type="Proteomes" id="UP001165427">
    <property type="component" value="Unassembled WGS sequence"/>
</dbReference>
<name>A0AA41UKR9_9BACT</name>
<organism evidence="2 3">
    <name type="scientific">Desulfatitalea alkaliphila</name>
    <dbReference type="NCBI Taxonomy" id="2929485"/>
    <lineage>
        <taxon>Bacteria</taxon>
        <taxon>Pseudomonadati</taxon>
        <taxon>Thermodesulfobacteriota</taxon>
        <taxon>Desulfobacteria</taxon>
        <taxon>Desulfobacterales</taxon>
        <taxon>Desulfosarcinaceae</taxon>
        <taxon>Desulfatitalea</taxon>
    </lineage>
</organism>
<comment type="caution">
    <text evidence="2">The sequence shown here is derived from an EMBL/GenBank/DDBJ whole genome shotgun (WGS) entry which is preliminary data.</text>
</comment>